<dbReference type="PROSITE" id="PS50016">
    <property type="entry name" value="ZF_PHD_2"/>
    <property type="match status" value="1"/>
</dbReference>
<evidence type="ECO:0000256" key="1">
    <source>
        <dbReference type="ARBA" id="ARBA00022723"/>
    </source>
</evidence>
<accession>A0A0K3ANJ0</accession>
<dbReference type="InterPro" id="IPR019787">
    <property type="entry name" value="Znf_PHD-finger"/>
</dbReference>
<dbReference type="GeneID" id="24425340"/>
<dbReference type="VEuPathDB" id="PiroplasmaDB:BMR1_03g03470"/>
<dbReference type="SUPFAM" id="SSF57903">
    <property type="entry name" value="FYVE/PHD zinc finger"/>
    <property type="match status" value="2"/>
</dbReference>
<evidence type="ECO:0000256" key="2">
    <source>
        <dbReference type="ARBA" id="ARBA00022771"/>
    </source>
</evidence>
<dbReference type="InterPro" id="IPR011011">
    <property type="entry name" value="Znf_FYVE_PHD"/>
</dbReference>
<dbReference type="AlphaFoldDB" id="A0A0K3ANJ0"/>
<dbReference type="Proteomes" id="UP000002899">
    <property type="component" value="Chromosome III"/>
</dbReference>
<dbReference type="SMART" id="SM00249">
    <property type="entry name" value="PHD"/>
    <property type="match status" value="3"/>
</dbReference>
<keyword evidence="8" id="KW-1185">Reference proteome</keyword>
<evidence type="ECO:0000313" key="7">
    <source>
        <dbReference type="EMBL" id="CTQ41294.1"/>
    </source>
</evidence>
<dbReference type="InterPro" id="IPR013083">
    <property type="entry name" value="Znf_RING/FYVE/PHD"/>
</dbReference>
<feature type="region of interest" description="Disordered" evidence="5">
    <location>
        <begin position="1"/>
        <end position="39"/>
    </location>
</feature>
<reference evidence="7 8" key="3">
    <citation type="journal article" date="2016" name="Sci. Rep.">
        <title>Genome-wide diversity and gene expression profiling of Babesia microti isolates identify polymorphic genes that mediate host-pathogen interactions.</title>
        <authorList>
            <person name="Silva J.C."/>
            <person name="Cornillot E."/>
            <person name="McCracken C."/>
            <person name="Usmani-Brown S."/>
            <person name="Dwivedi A."/>
            <person name="Ifeonu O.O."/>
            <person name="Crabtree J."/>
            <person name="Gotia H.T."/>
            <person name="Virji A.Z."/>
            <person name="Reynes C."/>
            <person name="Colinge J."/>
            <person name="Kumar V."/>
            <person name="Lawres L."/>
            <person name="Pazzi J.E."/>
            <person name="Pablo J.V."/>
            <person name="Hung C."/>
            <person name="Brancato J."/>
            <person name="Kumari P."/>
            <person name="Orvis J."/>
            <person name="Tretina K."/>
            <person name="Chibucos M."/>
            <person name="Ott S."/>
            <person name="Sadzewicz L."/>
            <person name="Sengamalay N."/>
            <person name="Shetty A.C."/>
            <person name="Su Q."/>
            <person name="Tallon L."/>
            <person name="Fraser C.M."/>
            <person name="Frutos R."/>
            <person name="Molina D.M."/>
            <person name="Krause P.J."/>
            <person name="Ben Mamoun C."/>
        </authorList>
    </citation>
    <scope>NUCLEOTIDE SEQUENCE [LARGE SCALE GENOMIC DNA]</scope>
    <source>
        <strain evidence="7 8">RI</strain>
    </source>
</reference>
<dbReference type="InterPro" id="IPR019786">
    <property type="entry name" value="Zinc_finger_PHD-type_CS"/>
</dbReference>
<feature type="compositionally biased region" description="Polar residues" evidence="5">
    <location>
        <begin position="7"/>
        <end position="29"/>
    </location>
</feature>
<dbReference type="PANTHER" id="PTHR13793">
    <property type="entry name" value="PHD FINGER PROTEINS"/>
    <property type="match status" value="1"/>
</dbReference>
<dbReference type="Pfam" id="PF13832">
    <property type="entry name" value="zf-HC5HC2H_2"/>
    <property type="match status" value="2"/>
</dbReference>
<evidence type="ECO:0000256" key="4">
    <source>
        <dbReference type="PROSITE-ProRule" id="PRU00146"/>
    </source>
</evidence>
<protein>
    <recommendedName>
        <fullName evidence="6">PHD-type domain-containing protein</fullName>
    </recommendedName>
</protein>
<dbReference type="PROSITE" id="PS01359">
    <property type="entry name" value="ZF_PHD_1"/>
    <property type="match status" value="1"/>
</dbReference>
<evidence type="ECO:0000313" key="8">
    <source>
        <dbReference type="Proteomes" id="UP000002899"/>
    </source>
</evidence>
<dbReference type="KEGG" id="bmic:BMR1_03g03470"/>
<dbReference type="EMBL" id="LN871598">
    <property type="protein sequence ID" value="CTQ41294.1"/>
    <property type="molecule type" value="Genomic_DNA"/>
</dbReference>
<dbReference type="CDD" id="cd15571">
    <property type="entry name" value="ePHD"/>
    <property type="match status" value="2"/>
</dbReference>
<feature type="domain" description="PHD-type" evidence="6">
    <location>
        <begin position="413"/>
        <end position="467"/>
    </location>
</feature>
<sequence length="994" mass="109048">MDAVGKRNNNQYAGAKTTTHFDGSPTQAQGEGRRFRKKVRHKNNAGCAYEDRQGRKVDWQAVAPFFKRIFPRPPAEAWGSGLRVADNQVSDPIWVGTDKECVTKNEYGQILQYLQNKCNIYDLELSRPDEGHDSFINSITEEIVAVSLRSLSDATPRSSRATKLLINFGNNAAWVVFDRVGPGVPKLEEQNHPAQLCISSYVALSPSEYEYILNLFQYVALARGAVPISAVPIIGKLEEPEESQALDGTEDTEDTISLGGFVWQKSPRALASAPGASGPSSAAVLEGLLDRYSLRCAVQTDEAMPDLGEDDSFTGRQIISSLYELMAVETELHEMRERILSQMCVENIYPYRLSHEPRIAQFITAKARASQRWSQFRRTIIAAVNHYACQMLEARRNAPETAAPPEADAVLGSEYCSVCLMAEQAHKHVLMQCRRCRVRVHHQCYASISQGPPVDGGPWLCDVCSEEGGRGDSYVSNRGICAICGSSGGAMKRVDGEAAVYFTQFYAAQYGGACGNDGKTPGACWIHIICGAWLIPSVNCKDWLTLSNWDITNLRTSPKNNRCAVCMAALGFYVSCRIPQCGVKMHPLCAWLGGVFVTVKFVYSKSLPFNNAADNCFTPFQIEPLCPFHSCKEFSQEVVKKQSKERCLAYLHYVMNPNPFNKHRQAAKPLVLSPSPVMVTLNGPVISPGAMMQAPMPMYPIQSPYMHGPSAAPMRTAVQAGRGRVMFLPPRVDHSMSYRDFLASQQVPLQPKSPRVNHQPLPLGSMRYLAPSHVAGASKGRAALLHLDSLRPSVCAVCYEESNDPTLQCTRCGTYVHHRCYISREAPVGGSDVQDGFLCVVCRTGIEDPECAICKCRGGAMVLAVPGDRLLAQPMFAHPCCGVFAGLAVSTDASTGFHHFCGIDKLAGTGGVCGICDTVGGLVVRCNQQGCERRFHVSCGKRSGCFIEIKRDGHYAFCIQHTQARSAISSRLRMYLKLLAFVEIANIALDAQAQ</sequence>
<evidence type="ECO:0000256" key="3">
    <source>
        <dbReference type="ARBA" id="ARBA00022833"/>
    </source>
</evidence>
<organism evidence="7 8">
    <name type="scientific">Babesia microti (strain RI)</name>
    <dbReference type="NCBI Taxonomy" id="1133968"/>
    <lineage>
        <taxon>Eukaryota</taxon>
        <taxon>Sar</taxon>
        <taxon>Alveolata</taxon>
        <taxon>Apicomplexa</taxon>
        <taxon>Aconoidasida</taxon>
        <taxon>Piroplasmida</taxon>
        <taxon>Babesiidae</taxon>
        <taxon>Babesia</taxon>
    </lineage>
</organism>
<name>A0A0K3ANJ0_BABMR</name>
<keyword evidence="1" id="KW-0479">Metal-binding</keyword>
<dbReference type="InterPro" id="IPR050701">
    <property type="entry name" value="Histone_Mod_Regulator"/>
</dbReference>
<keyword evidence="2 4" id="KW-0863">Zinc-finger</keyword>
<proteinExistence type="predicted"/>
<dbReference type="RefSeq" id="XP_012649305.1">
    <property type="nucleotide sequence ID" value="XM_012793851.1"/>
</dbReference>
<dbReference type="OrthoDB" id="366266at2759"/>
<dbReference type="PANTHER" id="PTHR13793:SF107">
    <property type="entry name" value="BROMODOMAIN-CONTAINING PROTEIN HOMOLOG"/>
    <property type="match status" value="1"/>
</dbReference>
<dbReference type="GO" id="GO:0006357">
    <property type="term" value="P:regulation of transcription by RNA polymerase II"/>
    <property type="evidence" value="ECO:0007669"/>
    <property type="project" value="TreeGrafter"/>
</dbReference>
<reference evidence="7 8" key="2">
    <citation type="journal article" date="2013" name="PLoS ONE">
        <title>Whole genome mapping and re-organization of the nuclear and mitochondrial genomes of Babesia microti isolates.</title>
        <authorList>
            <person name="Cornillot E."/>
            <person name="Dassouli A."/>
            <person name="Garg A."/>
            <person name="Pachikara N."/>
            <person name="Randazzo S."/>
            <person name="Depoix D."/>
            <person name="Carcy B."/>
            <person name="Delbecq S."/>
            <person name="Frutos R."/>
            <person name="Silva J.C."/>
            <person name="Sutton R."/>
            <person name="Krause P.J."/>
            <person name="Mamoun C.B."/>
        </authorList>
    </citation>
    <scope>NUCLEOTIDE SEQUENCE [LARGE SCALE GENOMIC DNA]</scope>
    <source>
        <strain evidence="7 8">RI</strain>
    </source>
</reference>
<evidence type="ECO:0000259" key="6">
    <source>
        <dbReference type="PROSITE" id="PS50016"/>
    </source>
</evidence>
<dbReference type="GO" id="GO:0008270">
    <property type="term" value="F:zinc ion binding"/>
    <property type="evidence" value="ECO:0007669"/>
    <property type="project" value="UniProtKB-KW"/>
</dbReference>
<dbReference type="Gene3D" id="3.30.40.10">
    <property type="entry name" value="Zinc/RING finger domain, C3HC4 (zinc finger)"/>
    <property type="match status" value="3"/>
</dbReference>
<evidence type="ECO:0000256" key="5">
    <source>
        <dbReference type="SAM" id="MobiDB-lite"/>
    </source>
</evidence>
<dbReference type="InterPro" id="IPR001965">
    <property type="entry name" value="Znf_PHD"/>
</dbReference>
<reference evidence="7 8" key="1">
    <citation type="journal article" date="2012" name="Nucleic Acids Res.">
        <title>Sequencing of the smallest Apicomplexan genome from the human pathogen Babesia microti.</title>
        <authorList>
            <person name="Cornillot E."/>
            <person name="Hadj-Kaddour K."/>
            <person name="Dassouli A."/>
            <person name="Noel B."/>
            <person name="Ranwez V."/>
            <person name="Vacherie B."/>
            <person name="Augagneur Y."/>
            <person name="Bres V."/>
            <person name="Duclos A."/>
            <person name="Randazzo S."/>
            <person name="Carcy B."/>
            <person name="Debierre-Grockiego F."/>
            <person name="Delbecq S."/>
            <person name="Moubri-Menage K."/>
            <person name="Shams-Eldin H."/>
            <person name="Usmani-Brown S."/>
            <person name="Bringaud F."/>
            <person name="Wincker P."/>
            <person name="Vivares C.P."/>
            <person name="Schwarz R.T."/>
            <person name="Schetters T.P."/>
            <person name="Krause P.J."/>
            <person name="Gorenflot A."/>
            <person name="Berry V."/>
            <person name="Barbe V."/>
            <person name="Ben Mamoun C."/>
        </authorList>
    </citation>
    <scope>NUCLEOTIDE SEQUENCE [LARGE SCALE GENOMIC DNA]</scope>
    <source>
        <strain evidence="7 8">RI</strain>
    </source>
</reference>
<keyword evidence="3" id="KW-0862">Zinc</keyword>